<evidence type="ECO:0000256" key="3">
    <source>
        <dbReference type="ARBA" id="ARBA00023163"/>
    </source>
</evidence>
<comment type="caution">
    <text evidence="5">The sequence shown here is derived from an EMBL/GenBank/DDBJ whole genome shotgun (WGS) entry which is preliminary data.</text>
</comment>
<gene>
    <name evidence="5" type="ORF">H8709_06235</name>
</gene>
<dbReference type="InterPro" id="IPR028082">
    <property type="entry name" value="Peripla_BP_I"/>
</dbReference>
<dbReference type="PANTHER" id="PTHR30146:SF109">
    <property type="entry name" value="HTH-TYPE TRANSCRIPTIONAL REGULATOR GALS"/>
    <property type="match status" value="1"/>
</dbReference>
<dbReference type="SMART" id="SM00354">
    <property type="entry name" value="HTH_LACI"/>
    <property type="match status" value="1"/>
</dbReference>
<dbReference type="GO" id="GO:0003700">
    <property type="term" value="F:DNA-binding transcription factor activity"/>
    <property type="evidence" value="ECO:0007669"/>
    <property type="project" value="TreeGrafter"/>
</dbReference>
<name>A0A926EAP9_9FIRM</name>
<evidence type="ECO:0000256" key="2">
    <source>
        <dbReference type="ARBA" id="ARBA00023125"/>
    </source>
</evidence>
<accession>A0A926EAP9</accession>
<dbReference type="RefSeq" id="WP_262397523.1">
    <property type="nucleotide sequence ID" value="NZ_JACRTC010000003.1"/>
</dbReference>
<dbReference type="InterPro" id="IPR046335">
    <property type="entry name" value="LacI/GalR-like_sensor"/>
</dbReference>
<dbReference type="Proteomes" id="UP000660861">
    <property type="component" value="Unassembled WGS sequence"/>
</dbReference>
<dbReference type="AlphaFoldDB" id="A0A926EAP9"/>
<evidence type="ECO:0000259" key="4">
    <source>
        <dbReference type="PROSITE" id="PS50932"/>
    </source>
</evidence>
<feature type="domain" description="HTH lacI-type" evidence="4">
    <location>
        <begin position="3"/>
        <end position="46"/>
    </location>
</feature>
<dbReference type="PANTHER" id="PTHR30146">
    <property type="entry name" value="LACI-RELATED TRANSCRIPTIONAL REPRESSOR"/>
    <property type="match status" value="1"/>
</dbReference>
<dbReference type="Gene3D" id="3.40.50.2300">
    <property type="match status" value="2"/>
</dbReference>
<organism evidence="5 6">
    <name type="scientific">Zongyangia hominis</name>
    <dbReference type="NCBI Taxonomy" id="2763677"/>
    <lineage>
        <taxon>Bacteria</taxon>
        <taxon>Bacillati</taxon>
        <taxon>Bacillota</taxon>
        <taxon>Clostridia</taxon>
        <taxon>Eubacteriales</taxon>
        <taxon>Oscillospiraceae</taxon>
        <taxon>Zongyangia</taxon>
    </lineage>
</organism>
<dbReference type="Pfam" id="PF13377">
    <property type="entry name" value="Peripla_BP_3"/>
    <property type="match status" value="1"/>
</dbReference>
<evidence type="ECO:0000256" key="1">
    <source>
        <dbReference type="ARBA" id="ARBA00023015"/>
    </source>
</evidence>
<dbReference type="Gene3D" id="1.10.260.40">
    <property type="entry name" value="lambda repressor-like DNA-binding domains"/>
    <property type="match status" value="1"/>
</dbReference>
<protein>
    <submittedName>
        <fullName evidence="5">LacI family DNA-binding transcriptional regulator</fullName>
    </submittedName>
</protein>
<evidence type="ECO:0000313" key="5">
    <source>
        <dbReference type="EMBL" id="MBC8570427.1"/>
    </source>
</evidence>
<dbReference type="EMBL" id="JACRTC010000003">
    <property type="protein sequence ID" value="MBC8570427.1"/>
    <property type="molecule type" value="Genomic_DNA"/>
</dbReference>
<keyword evidence="6" id="KW-1185">Reference proteome</keyword>
<keyword evidence="2 5" id="KW-0238">DNA-binding</keyword>
<reference evidence="5" key="1">
    <citation type="submission" date="2020-08" db="EMBL/GenBank/DDBJ databases">
        <title>Genome public.</title>
        <authorList>
            <person name="Liu C."/>
            <person name="Sun Q."/>
        </authorList>
    </citation>
    <scope>NUCLEOTIDE SEQUENCE</scope>
    <source>
        <strain evidence="5">NSJ-54</strain>
    </source>
</reference>
<dbReference type="InterPro" id="IPR000843">
    <property type="entry name" value="HTH_LacI"/>
</dbReference>
<dbReference type="CDD" id="cd01392">
    <property type="entry name" value="HTH_LacI"/>
    <property type="match status" value="1"/>
</dbReference>
<sequence>MKVSIKKLSELSGFSPATVSNVLNGKKGVNKDTAELIMKIARDSGYLSENRMTSIKLVVLKKHGWVLSDTPFFSSLIEGVEQGSRNAGYDTIICNLSAQSDDFDERLEQVLTDPGSGILLLATELSGEDVMAFSRAVAPVVVLDASFENLPFDTVLINNTDSVCGSVTGLIEGGHREIGYLKSSVRIQNFLYREIGYRRALERADLTADPKFTAALTPTMEGAYKDMARYLERAPKLPTAFFADNDIIALGAMKALKEHGCRIPEDVSVIGFDDLPFCEISSPSLSTIRVFKQEMGQMAVGRLIDKMKSPGKVVSKIQIGTEYIQRDSVRVLKTPTESMGA</sequence>
<evidence type="ECO:0000313" key="6">
    <source>
        <dbReference type="Proteomes" id="UP000660861"/>
    </source>
</evidence>
<dbReference type="SUPFAM" id="SSF53822">
    <property type="entry name" value="Periplasmic binding protein-like I"/>
    <property type="match status" value="1"/>
</dbReference>
<proteinExistence type="predicted"/>
<keyword evidence="1" id="KW-0805">Transcription regulation</keyword>
<dbReference type="GO" id="GO:0000976">
    <property type="term" value="F:transcription cis-regulatory region binding"/>
    <property type="evidence" value="ECO:0007669"/>
    <property type="project" value="TreeGrafter"/>
</dbReference>
<dbReference type="InterPro" id="IPR010982">
    <property type="entry name" value="Lambda_DNA-bd_dom_sf"/>
</dbReference>
<dbReference type="Pfam" id="PF00356">
    <property type="entry name" value="LacI"/>
    <property type="match status" value="1"/>
</dbReference>
<dbReference type="PROSITE" id="PS50932">
    <property type="entry name" value="HTH_LACI_2"/>
    <property type="match status" value="1"/>
</dbReference>
<keyword evidence="3" id="KW-0804">Transcription</keyword>
<dbReference type="SUPFAM" id="SSF47413">
    <property type="entry name" value="lambda repressor-like DNA-binding domains"/>
    <property type="match status" value="1"/>
</dbReference>